<gene>
    <name evidence="1" type="ORF">M422DRAFT_275373</name>
</gene>
<proteinExistence type="predicted"/>
<dbReference type="EMBL" id="KN837556">
    <property type="protein sequence ID" value="KIJ23955.1"/>
    <property type="molecule type" value="Genomic_DNA"/>
</dbReference>
<dbReference type="HOGENOM" id="CLU_1441908_0_0_1"/>
<dbReference type="Proteomes" id="UP000054279">
    <property type="component" value="Unassembled WGS sequence"/>
</dbReference>
<evidence type="ECO:0000313" key="2">
    <source>
        <dbReference type="Proteomes" id="UP000054279"/>
    </source>
</evidence>
<sequence>MSAKHDVTIRLYLLVDPVCHLPKGRNTRYLLVDLIYLHFQAILLTNTMEINEEYSPLAIGFELHTVVEMDVNDDDTELSDPESDQHIQNIDSAMTIVYRAVSSVSPSRSLLSPGGPSTLSMEGLHERPFFKVLHLLSFSSSPDSTINPCFVKVSSLAEIHWFPRRYWIRHFCGDAASVQDPLWRRSQP</sequence>
<organism evidence="1 2">
    <name type="scientific">Sphaerobolus stellatus (strain SS14)</name>
    <dbReference type="NCBI Taxonomy" id="990650"/>
    <lineage>
        <taxon>Eukaryota</taxon>
        <taxon>Fungi</taxon>
        <taxon>Dikarya</taxon>
        <taxon>Basidiomycota</taxon>
        <taxon>Agaricomycotina</taxon>
        <taxon>Agaricomycetes</taxon>
        <taxon>Phallomycetidae</taxon>
        <taxon>Geastrales</taxon>
        <taxon>Sphaerobolaceae</taxon>
        <taxon>Sphaerobolus</taxon>
    </lineage>
</organism>
<evidence type="ECO:0000313" key="1">
    <source>
        <dbReference type="EMBL" id="KIJ23955.1"/>
    </source>
</evidence>
<name>A0A0C9UFL1_SPHS4</name>
<protein>
    <submittedName>
        <fullName evidence="1">Uncharacterized protein</fullName>
    </submittedName>
</protein>
<accession>A0A0C9UFL1</accession>
<keyword evidence="2" id="KW-1185">Reference proteome</keyword>
<reference evidence="1 2" key="1">
    <citation type="submission" date="2014-06" db="EMBL/GenBank/DDBJ databases">
        <title>Evolutionary Origins and Diversification of the Mycorrhizal Mutualists.</title>
        <authorList>
            <consortium name="DOE Joint Genome Institute"/>
            <consortium name="Mycorrhizal Genomics Consortium"/>
            <person name="Kohler A."/>
            <person name="Kuo A."/>
            <person name="Nagy L.G."/>
            <person name="Floudas D."/>
            <person name="Copeland A."/>
            <person name="Barry K.W."/>
            <person name="Cichocki N."/>
            <person name="Veneault-Fourrey C."/>
            <person name="LaButti K."/>
            <person name="Lindquist E.A."/>
            <person name="Lipzen A."/>
            <person name="Lundell T."/>
            <person name="Morin E."/>
            <person name="Murat C."/>
            <person name="Riley R."/>
            <person name="Ohm R."/>
            <person name="Sun H."/>
            <person name="Tunlid A."/>
            <person name="Henrissat B."/>
            <person name="Grigoriev I.V."/>
            <person name="Hibbett D.S."/>
            <person name="Martin F."/>
        </authorList>
    </citation>
    <scope>NUCLEOTIDE SEQUENCE [LARGE SCALE GENOMIC DNA]</scope>
    <source>
        <strain evidence="1 2">SS14</strain>
    </source>
</reference>
<dbReference type="AlphaFoldDB" id="A0A0C9UFL1"/>